<dbReference type="InterPro" id="IPR003782">
    <property type="entry name" value="SCO1/SenC"/>
</dbReference>
<dbReference type="PANTHER" id="PTHR12151:SF25">
    <property type="entry name" value="LINALOOL DEHYDRATASE_ISOMERASE DOMAIN-CONTAINING PROTEIN"/>
    <property type="match status" value="1"/>
</dbReference>
<dbReference type="InterPro" id="IPR036249">
    <property type="entry name" value="Thioredoxin-like_sf"/>
</dbReference>
<organism evidence="2 3">
    <name type="scientific">Kaistella montana</name>
    <dbReference type="NCBI Taxonomy" id="1849733"/>
    <lineage>
        <taxon>Bacteria</taxon>
        <taxon>Pseudomonadati</taxon>
        <taxon>Bacteroidota</taxon>
        <taxon>Flavobacteriia</taxon>
        <taxon>Flavobacteriales</taxon>
        <taxon>Weeksellaceae</taxon>
        <taxon>Chryseobacterium group</taxon>
        <taxon>Kaistella</taxon>
    </lineage>
</organism>
<dbReference type="SUPFAM" id="SSF52833">
    <property type="entry name" value="Thioredoxin-like"/>
    <property type="match status" value="1"/>
</dbReference>
<sequence length="192" mass="21683">MKNILKTLVFASLSLLVLGSCKKQENENIDPASIFNLSSKWETPDGTKIQLEDLKGKVLTMVMVYTSCKTACPKLTADMKVIEAKVGHKNPEDLRYVLISIDPKNDTPEKMREFIKNYHLEGKQWLFIRSNEDNTRELANVLAVKYKQISPMEFSHSNIISVFSKDGVLAHQKEGISVDIEGTVNAIKNQLK</sequence>
<dbReference type="CDD" id="cd02968">
    <property type="entry name" value="SCO"/>
    <property type="match status" value="1"/>
</dbReference>
<name>A0ABW5K8D5_9FLAO</name>
<evidence type="ECO:0000256" key="1">
    <source>
        <dbReference type="ARBA" id="ARBA00010996"/>
    </source>
</evidence>
<comment type="similarity">
    <text evidence="1">Belongs to the SCO1/2 family.</text>
</comment>
<comment type="caution">
    <text evidence="2">The sequence shown here is derived from an EMBL/GenBank/DDBJ whole genome shotgun (WGS) entry which is preliminary data.</text>
</comment>
<gene>
    <name evidence="2" type="ORF">ACFSO8_00180</name>
</gene>
<evidence type="ECO:0000313" key="2">
    <source>
        <dbReference type="EMBL" id="MFD2543867.1"/>
    </source>
</evidence>
<dbReference type="Gene3D" id="3.40.30.10">
    <property type="entry name" value="Glutaredoxin"/>
    <property type="match status" value="1"/>
</dbReference>
<dbReference type="PANTHER" id="PTHR12151">
    <property type="entry name" value="ELECTRON TRANSPORT PROTIN SCO1/SENC FAMILY MEMBER"/>
    <property type="match status" value="1"/>
</dbReference>
<accession>A0ABW5K8D5</accession>
<keyword evidence="3" id="KW-1185">Reference proteome</keyword>
<proteinExistence type="inferred from homology"/>
<dbReference type="PROSITE" id="PS51257">
    <property type="entry name" value="PROKAR_LIPOPROTEIN"/>
    <property type="match status" value="1"/>
</dbReference>
<reference evidence="3" key="1">
    <citation type="journal article" date="2019" name="Int. J. Syst. Evol. Microbiol.">
        <title>The Global Catalogue of Microorganisms (GCM) 10K type strain sequencing project: providing services to taxonomists for standard genome sequencing and annotation.</title>
        <authorList>
            <consortium name="The Broad Institute Genomics Platform"/>
            <consortium name="The Broad Institute Genome Sequencing Center for Infectious Disease"/>
            <person name="Wu L."/>
            <person name="Ma J."/>
        </authorList>
    </citation>
    <scope>NUCLEOTIDE SEQUENCE [LARGE SCALE GENOMIC DNA]</scope>
    <source>
        <strain evidence="3">KCTC 52204</strain>
    </source>
</reference>
<protein>
    <submittedName>
        <fullName evidence="2">SCO family protein</fullName>
    </submittedName>
</protein>
<dbReference type="Proteomes" id="UP001597394">
    <property type="component" value="Unassembled WGS sequence"/>
</dbReference>
<dbReference type="RefSeq" id="WP_255926331.1">
    <property type="nucleotide sequence ID" value="NZ_JANFQP010000001.1"/>
</dbReference>
<dbReference type="Pfam" id="PF02630">
    <property type="entry name" value="SCO1-SenC"/>
    <property type="match status" value="1"/>
</dbReference>
<evidence type="ECO:0000313" key="3">
    <source>
        <dbReference type="Proteomes" id="UP001597394"/>
    </source>
</evidence>
<dbReference type="EMBL" id="JBHULG010000001">
    <property type="protein sequence ID" value="MFD2543867.1"/>
    <property type="molecule type" value="Genomic_DNA"/>
</dbReference>